<evidence type="ECO:0000256" key="2">
    <source>
        <dbReference type="ARBA" id="ARBA00004651"/>
    </source>
</evidence>
<feature type="transmembrane region" description="Helical" evidence="10">
    <location>
        <begin position="60"/>
        <end position="82"/>
    </location>
</feature>
<dbReference type="InterPro" id="IPR003594">
    <property type="entry name" value="HATPase_dom"/>
</dbReference>
<dbReference type="SMART" id="SM00387">
    <property type="entry name" value="HATPase_c"/>
    <property type="match status" value="1"/>
</dbReference>
<evidence type="ECO:0000313" key="12">
    <source>
        <dbReference type="EMBL" id="PTQ62242.1"/>
    </source>
</evidence>
<keyword evidence="10" id="KW-1133">Transmembrane helix</keyword>
<evidence type="ECO:0000256" key="4">
    <source>
        <dbReference type="ARBA" id="ARBA00022475"/>
    </source>
</evidence>
<evidence type="ECO:0000256" key="7">
    <source>
        <dbReference type="ARBA" id="ARBA00022741"/>
    </source>
</evidence>
<organism evidence="12 13">
    <name type="scientific">Sphingomonas aurantiaca</name>
    <dbReference type="NCBI Taxonomy" id="185949"/>
    <lineage>
        <taxon>Bacteria</taxon>
        <taxon>Pseudomonadati</taxon>
        <taxon>Pseudomonadota</taxon>
        <taxon>Alphaproteobacteria</taxon>
        <taxon>Sphingomonadales</taxon>
        <taxon>Sphingomonadaceae</taxon>
        <taxon>Sphingomonas</taxon>
    </lineage>
</organism>
<keyword evidence="6" id="KW-0808">Transferase</keyword>
<dbReference type="GO" id="GO:0005886">
    <property type="term" value="C:plasma membrane"/>
    <property type="evidence" value="ECO:0007669"/>
    <property type="project" value="UniProtKB-SubCell"/>
</dbReference>
<keyword evidence="13" id="KW-1185">Reference proteome</keyword>
<dbReference type="InterPro" id="IPR003661">
    <property type="entry name" value="HisK_dim/P_dom"/>
</dbReference>
<evidence type="ECO:0000259" key="11">
    <source>
        <dbReference type="PROSITE" id="PS50109"/>
    </source>
</evidence>
<dbReference type="Gene3D" id="3.30.565.10">
    <property type="entry name" value="Histidine kinase-like ATPase, C-terminal domain"/>
    <property type="match status" value="1"/>
</dbReference>
<dbReference type="PRINTS" id="PR00344">
    <property type="entry name" value="BCTRLSENSOR"/>
</dbReference>
<dbReference type="GO" id="GO:0000155">
    <property type="term" value="F:phosphorelay sensor kinase activity"/>
    <property type="evidence" value="ECO:0007669"/>
    <property type="project" value="InterPro"/>
</dbReference>
<evidence type="ECO:0000256" key="10">
    <source>
        <dbReference type="SAM" id="Phobius"/>
    </source>
</evidence>
<evidence type="ECO:0000256" key="9">
    <source>
        <dbReference type="ARBA" id="ARBA00022840"/>
    </source>
</evidence>
<evidence type="ECO:0000256" key="3">
    <source>
        <dbReference type="ARBA" id="ARBA00012438"/>
    </source>
</evidence>
<name>A0A2T5GSE3_9SPHN</name>
<keyword evidence="8 12" id="KW-0418">Kinase</keyword>
<evidence type="ECO:0000256" key="8">
    <source>
        <dbReference type="ARBA" id="ARBA00022777"/>
    </source>
</evidence>
<dbReference type="Gene3D" id="1.10.287.130">
    <property type="match status" value="1"/>
</dbReference>
<dbReference type="PROSITE" id="PS50109">
    <property type="entry name" value="HIS_KIN"/>
    <property type="match status" value="1"/>
</dbReference>
<evidence type="ECO:0000313" key="13">
    <source>
        <dbReference type="Proteomes" id="UP000244189"/>
    </source>
</evidence>
<dbReference type="GO" id="GO:0005524">
    <property type="term" value="F:ATP binding"/>
    <property type="evidence" value="ECO:0007669"/>
    <property type="project" value="UniProtKB-KW"/>
</dbReference>
<dbReference type="AlphaFoldDB" id="A0A2T5GSE3"/>
<dbReference type="SUPFAM" id="SSF55874">
    <property type="entry name" value="ATPase domain of HSP90 chaperone/DNA topoisomerase II/histidine kinase"/>
    <property type="match status" value="1"/>
</dbReference>
<keyword evidence="5" id="KW-0597">Phosphoprotein</keyword>
<evidence type="ECO:0000256" key="6">
    <source>
        <dbReference type="ARBA" id="ARBA00022679"/>
    </source>
</evidence>
<dbReference type="InterPro" id="IPR036890">
    <property type="entry name" value="HATPase_C_sf"/>
</dbReference>
<keyword evidence="9" id="KW-0067">ATP-binding</keyword>
<dbReference type="Proteomes" id="UP000244189">
    <property type="component" value="Unassembled WGS sequence"/>
</dbReference>
<dbReference type="PANTHER" id="PTHR44936:SF10">
    <property type="entry name" value="SENSOR PROTEIN RSTB"/>
    <property type="match status" value="1"/>
</dbReference>
<dbReference type="PANTHER" id="PTHR44936">
    <property type="entry name" value="SENSOR PROTEIN CREC"/>
    <property type="match status" value="1"/>
</dbReference>
<evidence type="ECO:0000256" key="5">
    <source>
        <dbReference type="ARBA" id="ARBA00022553"/>
    </source>
</evidence>
<keyword evidence="10" id="KW-0812">Transmembrane</keyword>
<sequence length="437" mass="47185">MTSAGARQGWQRWLAIATASTDATGNANMRQLVTLRWIAVAGQFVTILFARFGLGFDLPLVPMMAALAAAVGLNLASMPLYGWRKGANIQLLLALLFDVGLLSTQLYLAGGATNPFISLYLLHVVLGAVLLDRWSSWAIVAVTAVCFGVLTLYYHPLILPPNYSGEYFILYTIGSLLCFMLIATLLMLFMTRITGNLRARDTRLADLRQQAAEEDHIVRMGLLASGAAHELGTPLASIAVILADWRRMPTLAQDADLQAEIVEMQSEVQRCKAIVTGILLSAGEARGEAPEIMPLHQFLDAIVDEWRAVHPSVDFDYTTRVGDDPQVVSDPALKQVIANVLDNAAEASPHWVAFRGERSDGTLALIVRDRGPGFSRERLASFGKPYQSSKREPGHGLGLFLAVNVMRKLGGGVSVVNCDGGGAEVTISMPLSAIALS</sequence>
<reference evidence="12 13" key="1">
    <citation type="submission" date="2018-04" db="EMBL/GenBank/DDBJ databases">
        <title>Genomic Encyclopedia of Type Strains, Phase III (KMG-III): the genomes of soil and plant-associated and newly described type strains.</title>
        <authorList>
            <person name="Whitman W."/>
        </authorList>
    </citation>
    <scope>NUCLEOTIDE SEQUENCE [LARGE SCALE GENOMIC DNA]</scope>
    <source>
        <strain evidence="12 13">MA101b</strain>
    </source>
</reference>
<feature type="transmembrane region" description="Helical" evidence="10">
    <location>
        <begin position="138"/>
        <end position="156"/>
    </location>
</feature>
<protein>
    <recommendedName>
        <fullName evidence="3">histidine kinase</fullName>
        <ecNumber evidence="3">2.7.13.3</ecNumber>
    </recommendedName>
</protein>
<dbReference type="InterPro" id="IPR036097">
    <property type="entry name" value="HisK_dim/P_sf"/>
</dbReference>
<dbReference type="EC" id="2.7.13.3" evidence="3"/>
<feature type="transmembrane region" description="Helical" evidence="10">
    <location>
        <begin position="168"/>
        <end position="190"/>
    </location>
</feature>
<accession>A0A2T5GSE3</accession>
<comment type="catalytic activity">
    <reaction evidence="1">
        <text>ATP + protein L-histidine = ADP + protein N-phospho-L-histidine.</text>
        <dbReference type="EC" id="2.7.13.3"/>
    </reaction>
</comment>
<dbReference type="EMBL" id="QAOG01000001">
    <property type="protein sequence ID" value="PTQ62242.1"/>
    <property type="molecule type" value="Genomic_DNA"/>
</dbReference>
<dbReference type="RefSeq" id="WP_107956578.1">
    <property type="nucleotide sequence ID" value="NZ_QAOG01000001.1"/>
</dbReference>
<feature type="transmembrane region" description="Helical" evidence="10">
    <location>
        <begin position="89"/>
        <end position="108"/>
    </location>
</feature>
<comment type="caution">
    <text evidence="12">The sequence shown here is derived from an EMBL/GenBank/DDBJ whole genome shotgun (WGS) entry which is preliminary data.</text>
</comment>
<gene>
    <name evidence="12" type="ORF">C8J26_0519</name>
</gene>
<proteinExistence type="predicted"/>
<dbReference type="InterPro" id="IPR050980">
    <property type="entry name" value="2C_sensor_his_kinase"/>
</dbReference>
<evidence type="ECO:0000256" key="1">
    <source>
        <dbReference type="ARBA" id="ARBA00000085"/>
    </source>
</evidence>
<dbReference type="InterPro" id="IPR004358">
    <property type="entry name" value="Sig_transdc_His_kin-like_C"/>
</dbReference>
<feature type="transmembrane region" description="Helical" evidence="10">
    <location>
        <begin position="114"/>
        <end position="131"/>
    </location>
</feature>
<dbReference type="SUPFAM" id="SSF47384">
    <property type="entry name" value="Homodimeric domain of signal transducing histidine kinase"/>
    <property type="match status" value="1"/>
</dbReference>
<comment type="subcellular location">
    <subcellularLocation>
        <location evidence="2">Cell membrane</location>
        <topology evidence="2">Multi-pass membrane protein</topology>
    </subcellularLocation>
</comment>
<feature type="domain" description="Histidine kinase" evidence="11">
    <location>
        <begin position="226"/>
        <end position="433"/>
    </location>
</feature>
<keyword evidence="10" id="KW-0472">Membrane</keyword>
<dbReference type="CDD" id="cd00082">
    <property type="entry name" value="HisKA"/>
    <property type="match status" value="1"/>
</dbReference>
<dbReference type="Pfam" id="PF02518">
    <property type="entry name" value="HATPase_c"/>
    <property type="match status" value="1"/>
</dbReference>
<keyword evidence="7" id="KW-0547">Nucleotide-binding</keyword>
<keyword evidence="4" id="KW-1003">Cell membrane</keyword>
<dbReference type="InterPro" id="IPR005467">
    <property type="entry name" value="His_kinase_dom"/>
</dbReference>
<feature type="transmembrane region" description="Helical" evidence="10">
    <location>
        <begin position="35"/>
        <end position="54"/>
    </location>
</feature>